<feature type="region of interest" description="Disordered" evidence="5">
    <location>
        <begin position="498"/>
        <end position="535"/>
    </location>
</feature>
<dbReference type="PROSITE" id="PS50014">
    <property type="entry name" value="BROMODOMAIN_2"/>
    <property type="match status" value="1"/>
</dbReference>
<dbReference type="InterPro" id="IPR027353">
    <property type="entry name" value="NET_dom"/>
</dbReference>
<evidence type="ECO:0000256" key="4">
    <source>
        <dbReference type="PROSITE-ProRule" id="PRU00035"/>
    </source>
</evidence>
<proteinExistence type="predicted"/>
<dbReference type="Pfam" id="PF00439">
    <property type="entry name" value="Bromodomain"/>
    <property type="match status" value="1"/>
</dbReference>
<feature type="region of interest" description="Disordered" evidence="5">
    <location>
        <begin position="177"/>
        <end position="212"/>
    </location>
</feature>
<protein>
    <submittedName>
        <fullName evidence="9">Transcription factor GTE7-like isoform X1</fullName>
    </submittedName>
</protein>
<dbReference type="InterPro" id="IPR037377">
    <property type="entry name" value="GTE_bromo"/>
</dbReference>
<evidence type="ECO:0000259" key="7">
    <source>
        <dbReference type="PROSITE" id="PS51525"/>
    </source>
</evidence>
<feature type="compositionally biased region" description="Low complexity" evidence="5">
    <location>
        <begin position="572"/>
        <end position="585"/>
    </location>
</feature>
<dbReference type="Gene3D" id="1.20.920.10">
    <property type="entry name" value="Bromodomain-like"/>
    <property type="match status" value="1"/>
</dbReference>
<accession>A0A6P6U1W5</accession>
<dbReference type="InterPro" id="IPR001487">
    <property type="entry name" value="Bromodomain"/>
</dbReference>
<keyword evidence="1" id="KW-0805">Transcription regulation</keyword>
<keyword evidence="3" id="KW-0804">Transcription</keyword>
<evidence type="ECO:0000313" key="9">
    <source>
        <dbReference type="RefSeq" id="XP_027084479.1"/>
    </source>
</evidence>
<keyword evidence="2 4" id="KW-0103">Bromodomain</keyword>
<dbReference type="PRINTS" id="PR00503">
    <property type="entry name" value="BROMODOMAIN"/>
</dbReference>
<dbReference type="RefSeq" id="XP_027084479.1">
    <property type="nucleotide sequence ID" value="XM_027228678.2"/>
</dbReference>
<feature type="domain" description="Bromo" evidence="6">
    <location>
        <begin position="254"/>
        <end position="326"/>
    </location>
</feature>
<dbReference type="AlphaFoldDB" id="A0A6P6U1W5"/>
<dbReference type="SMART" id="SM00297">
    <property type="entry name" value="BROMO"/>
    <property type="match status" value="1"/>
</dbReference>
<evidence type="ECO:0000256" key="5">
    <source>
        <dbReference type="SAM" id="MobiDB-lite"/>
    </source>
</evidence>
<evidence type="ECO:0000256" key="2">
    <source>
        <dbReference type="ARBA" id="ARBA00023117"/>
    </source>
</evidence>
<dbReference type="PROSITE" id="PS51525">
    <property type="entry name" value="NET"/>
    <property type="match status" value="1"/>
</dbReference>
<reference evidence="8" key="1">
    <citation type="journal article" date="2025" name="Foods">
        <title>Unveiling the Microbial Signatures of Arabica Coffee Cherries: Insights into Ripeness Specific Diversity, Functional Traits, and Implications for Quality and Safety.</title>
        <authorList>
            <consortium name="RefSeq"/>
            <person name="Tenea G.N."/>
            <person name="Cifuentes V."/>
            <person name="Reyes P."/>
            <person name="Cevallos-Vallejos M."/>
        </authorList>
    </citation>
    <scope>NUCLEOTIDE SEQUENCE [LARGE SCALE GENOMIC DNA]</scope>
</reference>
<dbReference type="Gene3D" id="1.20.1270.220">
    <property type="match status" value="1"/>
</dbReference>
<feature type="region of interest" description="Disordered" evidence="5">
    <location>
        <begin position="70"/>
        <end position="106"/>
    </location>
</feature>
<dbReference type="InterPro" id="IPR038336">
    <property type="entry name" value="NET_sf"/>
</dbReference>
<dbReference type="CDD" id="cd05506">
    <property type="entry name" value="Bromo_plant1"/>
    <property type="match status" value="1"/>
</dbReference>
<evidence type="ECO:0000256" key="1">
    <source>
        <dbReference type="ARBA" id="ARBA00023015"/>
    </source>
</evidence>
<dbReference type="Pfam" id="PF17035">
    <property type="entry name" value="BET"/>
    <property type="match status" value="1"/>
</dbReference>
<dbReference type="PANTHER" id="PTHR45926">
    <property type="entry name" value="OSJNBA0053K19.4 PROTEIN"/>
    <property type="match status" value="1"/>
</dbReference>
<evidence type="ECO:0000256" key="3">
    <source>
        <dbReference type="ARBA" id="ARBA00023163"/>
    </source>
</evidence>
<dbReference type="InterPro" id="IPR036427">
    <property type="entry name" value="Bromodomain-like_sf"/>
</dbReference>
<feature type="compositionally biased region" description="Acidic residues" evidence="5">
    <location>
        <begin position="522"/>
        <end position="531"/>
    </location>
</feature>
<feature type="compositionally biased region" description="Polar residues" evidence="5">
    <location>
        <begin position="393"/>
        <end position="402"/>
    </location>
</feature>
<feature type="region of interest" description="Disordered" evidence="5">
    <location>
        <begin position="393"/>
        <end position="423"/>
    </location>
</feature>
<keyword evidence="8" id="KW-1185">Reference proteome</keyword>
<gene>
    <name evidence="9" type="primary">LOC113706725</name>
</gene>
<feature type="compositionally biased region" description="Basic and acidic residues" evidence="5">
    <location>
        <begin position="407"/>
        <end position="422"/>
    </location>
</feature>
<dbReference type="SUPFAM" id="SSF47370">
    <property type="entry name" value="Bromodomain"/>
    <property type="match status" value="1"/>
</dbReference>
<reference evidence="9" key="2">
    <citation type="submission" date="2025-08" db="UniProtKB">
        <authorList>
            <consortium name="RefSeq"/>
        </authorList>
    </citation>
    <scope>IDENTIFICATION</scope>
    <source>
        <tissue evidence="9">Leaves</tissue>
    </source>
</reference>
<evidence type="ECO:0000313" key="8">
    <source>
        <dbReference type="Proteomes" id="UP001652660"/>
    </source>
</evidence>
<dbReference type="Proteomes" id="UP001652660">
    <property type="component" value="Chromosome 7e"/>
</dbReference>
<dbReference type="GeneID" id="113706725"/>
<name>A0A6P6U1W5_COFAR</name>
<evidence type="ECO:0000259" key="6">
    <source>
        <dbReference type="PROSITE" id="PS50014"/>
    </source>
</evidence>
<feature type="domain" description="NET" evidence="7">
    <location>
        <begin position="406"/>
        <end position="487"/>
    </location>
</feature>
<dbReference type="OrthoDB" id="21449at2759"/>
<feature type="region of interest" description="Disordered" evidence="5">
    <location>
        <begin position="567"/>
        <end position="622"/>
    </location>
</feature>
<sequence>MASAVLPSRNESYWAEREVCMRQFPNNRTNHPHFYPRLNPKPHPNPSRFPNPIFNSNFNVSRQIIDLTAKTGLRQRNEPSPRPPFLPPSASINDPHSFNRSADGPLLSKDPFHREYVTFKASSYSKRELKELKNRLISDLERVRTLLTRIQTRELEFRPGFCRALFRPPAVETNHIPVNLTSDEKQNQKNRASGSVTRKGKGKKNQKLSGQKRALALGDARETKRPFVIPTSSEAEKASETVMKKCKQILMTLMKQKHSWVFNKPVDVVRLRLHDYFKVIKHPMDLGTIKSNFNKRVYKSPLEFATDVRLTFNNAMRYNPKGQDVHAMAESMLWSFEEMFEPVYQEYETGHRKLAAEKMNEITNWVQLEPVIAMPQPILLSSPSCQNEQILLSPGLQSTSGKLPNPKAKDSNKRQMSNEEKSNLGLNLQNMPQEKMERVVQIVRKRNPHLVPDGDEIELDFEVLDDDTLWDLDRFVSNHKKALSKMKRQELVDGANLIEEGPKSPVSEPCEVDVEQNNKEDAGEEDVDIGEDIPAFDFPPVEIEKDVEVEKGNAAASVLEVEIEDCAGANGGSRSSSGASSSSDDSSSDDSDSDSGSSSGSDDSDEDSVQSPYVEAKGVPAA</sequence>
<organism evidence="8 9">
    <name type="scientific">Coffea arabica</name>
    <name type="common">Arabian coffee</name>
    <dbReference type="NCBI Taxonomy" id="13443"/>
    <lineage>
        <taxon>Eukaryota</taxon>
        <taxon>Viridiplantae</taxon>
        <taxon>Streptophyta</taxon>
        <taxon>Embryophyta</taxon>
        <taxon>Tracheophyta</taxon>
        <taxon>Spermatophyta</taxon>
        <taxon>Magnoliopsida</taxon>
        <taxon>eudicotyledons</taxon>
        <taxon>Gunneridae</taxon>
        <taxon>Pentapetalae</taxon>
        <taxon>asterids</taxon>
        <taxon>lamiids</taxon>
        <taxon>Gentianales</taxon>
        <taxon>Rubiaceae</taxon>
        <taxon>Ixoroideae</taxon>
        <taxon>Gardenieae complex</taxon>
        <taxon>Bertiereae - Coffeeae clade</taxon>
        <taxon>Coffeeae</taxon>
        <taxon>Coffea</taxon>
    </lineage>
</organism>